<dbReference type="EMBL" id="MUGY01000031">
    <property type="protein sequence ID" value="OXA89411.1"/>
    <property type="molecule type" value="Genomic_DNA"/>
</dbReference>
<dbReference type="Gene3D" id="1.10.10.60">
    <property type="entry name" value="Homeodomain-like"/>
    <property type="match status" value="2"/>
</dbReference>
<gene>
    <name evidence="6" type="ORF">B0A62_21000</name>
    <name evidence="5" type="ORF">IW20_20795</name>
</gene>
<dbReference type="InterPro" id="IPR009057">
    <property type="entry name" value="Homeodomain-like_sf"/>
</dbReference>
<dbReference type="SMART" id="SM00342">
    <property type="entry name" value="HTH_ARAC"/>
    <property type="match status" value="1"/>
</dbReference>
<keyword evidence="8" id="KW-1185">Reference proteome</keyword>
<evidence type="ECO:0000313" key="5">
    <source>
        <dbReference type="EMBL" id="KFF10451.1"/>
    </source>
</evidence>
<dbReference type="GO" id="GO:0043565">
    <property type="term" value="F:sequence-specific DNA binding"/>
    <property type="evidence" value="ECO:0007669"/>
    <property type="project" value="InterPro"/>
</dbReference>
<dbReference type="EMBL" id="JPRM01000039">
    <property type="protein sequence ID" value="KFF10451.1"/>
    <property type="molecule type" value="Genomic_DNA"/>
</dbReference>
<proteinExistence type="predicted"/>
<evidence type="ECO:0000256" key="2">
    <source>
        <dbReference type="ARBA" id="ARBA00023125"/>
    </source>
</evidence>
<evidence type="ECO:0000259" key="4">
    <source>
        <dbReference type="PROSITE" id="PS01124"/>
    </source>
</evidence>
<evidence type="ECO:0000313" key="8">
    <source>
        <dbReference type="Proteomes" id="UP000198424"/>
    </source>
</evidence>
<reference evidence="5 7" key="1">
    <citation type="submission" date="2014-07" db="EMBL/GenBank/DDBJ databases">
        <title>Genome of Flavobacterium hydatis DSM 2063.</title>
        <authorList>
            <person name="Pipes S.E."/>
            <person name="Stropko S.J."/>
            <person name="Newman J.D."/>
        </authorList>
    </citation>
    <scope>NUCLEOTIDE SEQUENCE [LARGE SCALE GENOMIC DNA]</scope>
    <source>
        <strain evidence="5 7">DSM 2063</strain>
    </source>
</reference>
<dbReference type="RefSeq" id="WP_035626744.1">
    <property type="nucleotide sequence ID" value="NZ_JBEWQG010000041.1"/>
</dbReference>
<keyword evidence="3" id="KW-0804">Transcription</keyword>
<keyword evidence="2" id="KW-0238">DNA-binding</keyword>
<protein>
    <submittedName>
        <fullName evidence="6">AraC family transcriptional regulator</fullName>
    </submittedName>
</protein>
<evidence type="ECO:0000313" key="7">
    <source>
        <dbReference type="Proteomes" id="UP000028712"/>
    </source>
</evidence>
<evidence type="ECO:0000313" key="6">
    <source>
        <dbReference type="EMBL" id="OXA89411.1"/>
    </source>
</evidence>
<dbReference type="STRING" id="991.IW20_20795"/>
<dbReference type="eggNOG" id="COG2207">
    <property type="taxonomic scope" value="Bacteria"/>
</dbReference>
<dbReference type="PANTHER" id="PTHR43280">
    <property type="entry name" value="ARAC-FAMILY TRANSCRIPTIONAL REGULATOR"/>
    <property type="match status" value="1"/>
</dbReference>
<keyword evidence="1" id="KW-0805">Transcription regulation</keyword>
<dbReference type="SUPFAM" id="SSF46689">
    <property type="entry name" value="Homeodomain-like"/>
    <property type="match status" value="1"/>
</dbReference>
<reference evidence="6 8" key="2">
    <citation type="submission" date="2016-11" db="EMBL/GenBank/DDBJ databases">
        <title>Whole genomes of Flavobacteriaceae.</title>
        <authorList>
            <person name="Stine C."/>
            <person name="Li C."/>
            <person name="Tadesse D."/>
        </authorList>
    </citation>
    <scope>NUCLEOTIDE SEQUENCE [LARGE SCALE GENOMIC DNA]</scope>
    <source>
        <strain evidence="6 8">ATCC 29551</strain>
    </source>
</reference>
<sequence length="326" mass="37080">MKIIEHTYGADLNWVAPFALQMEGKTDGNFIVIPDSIQTGTRYVLDCGDGIIAYYIDVTYNKNLHLIQKNNTNDFIGIYYNLTEGEASLRSNTFMHDIGRWKYNLTVIDGGLESNYFVKNGSKTYVLCIFVKKTTIATFAIKNNITFQNIDKIADPAKNTIIRLDRMSSESYHILTDLRKLKVGGPVFDLNLIGTVHLLLSNYLRKMASHRIIIQTVNESDLANIVATQMFLINNIEDHFPTIKLMASKANMSESKFKNLFKKITGATPNAFFMDNKMLLAKELLEKKQLSISQVSDKLNFTNNSYFASKFKEQFGITPKSFIKQL</sequence>
<comment type="caution">
    <text evidence="5">The sequence shown here is derived from an EMBL/GenBank/DDBJ whole genome shotgun (WGS) entry which is preliminary data.</text>
</comment>
<dbReference type="OrthoDB" id="1189000at2"/>
<evidence type="ECO:0000256" key="1">
    <source>
        <dbReference type="ARBA" id="ARBA00023015"/>
    </source>
</evidence>
<accession>A0A086A187</accession>
<dbReference type="AlphaFoldDB" id="A0A086A187"/>
<dbReference type="InterPro" id="IPR018062">
    <property type="entry name" value="HTH_AraC-typ_CS"/>
</dbReference>
<dbReference type="PROSITE" id="PS00041">
    <property type="entry name" value="HTH_ARAC_FAMILY_1"/>
    <property type="match status" value="1"/>
</dbReference>
<dbReference type="Proteomes" id="UP000028712">
    <property type="component" value="Unassembled WGS sequence"/>
</dbReference>
<feature type="domain" description="HTH araC/xylS-type" evidence="4">
    <location>
        <begin position="226"/>
        <end position="325"/>
    </location>
</feature>
<dbReference type="PROSITE" id="PS01124">
    <property type="entry name" value="HTH_ARAC_FAMILY_2"/>
    <property type="match status" value="1"/>
</dbReference>
<dbReference type="PANTHER" id="PTHR43280:SF2">
    <property type="entry name" value="HTH-TYPE TRANSCRIPTIONAL REGULATOR EXSA"/>
    <property type="match status" value="1"/>
</dbReference>
<name>A0A086A187_FLAHY</name>
<dbReference type="Pfam" id="PF12833">
    <property type="entry name" value="HTH_18"/>
    <property type="match status" value="1"/>
</dbReference>
<dbReference type="InterPro" id="IPR018060">
    <property type="entry name" value="HTH_AraC"/>
</dbReference>
<organism evidence="5 7">
    <name type="scientific">Flavobacterium hydatis</name>
    <name type="common">Cytophaga aquatilis</name>
    <dbReference type="NCBI Taxonomy" id="991"/>
    <lineage>
        <taxon>Bacteria</taxon>
        <taxon>Pseudomonadati</taxon>
        <taxon>Bacteroidota</taxon>
        <taxon>Flavobacteriia</taxon>
        <taxon>Flavobacteriales</taxon>
        <taxon>Flavobacteriaceae</taxon>
        <taxon>Flavobacterium</taxon>
    </lineage>
</organism>
<dbReference type="Proteomes" id="UP000198424">
    <property type="component" value="Unassembled WGS sequence"/>
</dbReference>
<evidence type="ECO:0000256" key="3">
    <source>
        <dbReference type="ARBA" id="ARBA00023163"/>
    </source>
</evidence>
<dbReference type="GO" id="GO:0003700">
    <property type="term" value="F:DNA-binding transcription factor activity"/>
    <property type="evidence" value="ECO:0007669"/>
    <property type="project" value="InterPro"/>
</dbReference>